<evidence type="ECO:0000313" key="2">
    <source>
        <dbReference type="Proteomes" id="UP000471293"/>
    </source>
</evidence>
<dbReference type="EMBL" id="JAAGLQ010000045">
    <property type="protein sequence ID" value="NEA14353.1"/>
    <property type="molecule type" value="Genomic_DNA"/>
</dbReference>
<organism evidence="1 2">
    <name type="scientific">Streptomyces halstedii</name>
    <dbReference type="NCBI Taxonomy" id="1944"/>
    <lineage>
        <taxon>Bacteria</taxon>
        <taxon>Bacillati</taxon>
        <taxon>Actinomycetota</taxon>
        <taxon>Actinomycetes</taxon>
        <taxon>Kitasatosporales</taxon>
        <taxon>Streptomycetaceae</taxon>
        <taxon>Streptomyces</taxon>
    </lineage>
</organism>
<dbReference type="AlphaFoldDB" id="A0A6N9TWV0"/>
<comment type="caution">
    <text evidence="1">The sequence shown here is derived from an EMBL/GenBank/DDBJ whole genome shotgun (WGS) entry which is preliminary data.</text>
</comment>
<accession>A0A6N9TWV0</accession>
<name>A0A6N9TWV0_STRHA</name>
<dbReference type="Proteomes" id="UP000471293">
    <property type="component" value="Unassembled WGS sequence"/>
</dbReference>
<protein>
    <submittedName>
        <fullName evidence="1">Uncharacterized protein</fullName>
    </submittedName>
</protein>
<sequence length="747" mass="81571">MTIPATFLPPGAENDDDDVSLGVVGKLTAEQTASLAAGLMDMEPIPAPSEMSYLTTAADGHPSVTCGKDAIQVLLAGATHPEVLDQLTHPDTMAEQLFSSRGRGRKNAPKRKVSRLGRLKQLSTDTCYAAVMHSPFHQIAGVKVLPVNPRFLAMVQHAFTKGSVTDPAIEGQTPGRLEIHLPAQQSLRDMMVQTVEHHLMDYDWSDSIARTGTQHPLTCMVMIVHYDDGTSELIVVCIDGQSRLVSAWRNILNISGKPLKAPEAREYAEKIVGRMFAHDAIASSRKTVNDALHTATTRSWTASEMRVLHSRLAPTNLVLGTFSRTGEPCDASRWFTEHLTQIHLRTRSWGGGSDKEKAVADALTEAVRKNLLTQQKSDALSGRLHGEAFANATRLPFHPAFARAALFATALSGEAGQSIRTSIAEYLSLDPNDDSFPKKLLEILAIFSTRFLRSDSKKVFPQMVNTWGDGGAITSPMWHRVENGDPAFTLTCLQDDLLHLDHRTAAQRLTAQLRERAKNGDTEALDELAVLGGDALIVADALNRDRGSKEDLISEDPVDKKTPYRAKPPTIVAALTKTAAGQLLLGEALSNWVDQVPGFPEDYSRGFIVPQIKTDPDGTPKVATSYGMADRASEWHVFETAEPGLPSRRRNQIEIRRNAARAEAAKNNAKSTGSAATIATLQTDIHRVERTIEKITTSTNPPCFDDEAQREAIQQLLWKLGGEIKEIPVAPKPVVGDPYAVTDQDDE</sequence>
<gene>
    <name evidence="1" type="ORF">G3I29_02100</name>
</gene>
<dbReference type="RefSeq" id="WP_164342216.1">
    <property type="nucleotide sequence ID" value="NZ_JAAGLQ010000045.1"/>
</dbReference>
<reference evidence="1 2" key="1">
    <citation type="submission" date="2020-01" db="EMBL/GenBank/DDBJ databases">
        <title>Insect and environment-associated Actinomycetes.</title>
        <authorList>
            <person name="Currrie C."/>
            <person name="Chevrette M."/>
            <person name="Carlson C."/>
            <person name="Stubbendieck R."/>
            <person name="Wendt-Pienkowski E."/>
        </authorList>
    </citation>
    <scope>NUCLEOTIDE SEQUENCE [LARGE SCALE GENOMIC DNA]</scope>
    <source>
        <strain evidence="1 2">SID11342</strain>
    </source>
</reference>
<proteinExistence type="predicted"/>
<evidence type="ECO:0000313" key="1">
    <source>
        <dbReference type="EMBL" id="NEA14353.1"/>
    </source>
</evidence>